<evidence type="ECO:0000259" key="10">
    <source>
        <dbReference type="PROSITE" id="PS50059"/>
    </source>
</evidence>
<dbReference type="EC" id="5.2.1.8" evidence="7"/>
<evidence type="ECO:0000313" key="12">
    <source>
        <dbReference type="Proteomes" id="UP001595892"/>
    </source>
</evidence>
<evidence type="ECO:0000313" key="11">
    <source>
        <dbReference type="EMBL" id="MFC4728530.1"/>
    </source>
</evidence>
<dbReference type="Gene3D" id="1.10.287.460">
    <property type="entry name" value="Peptidyl-prolyl cis-trans isomerase, FKBP-type, N-terminal domain"/>
    <property type="match status" value="1"/>
</dbReference>
<feature type="domain" description="PPIase FKBP-type" evidence="10">
    <location>
        <begin position="168"/>
        <end position="254"/>
    </location>
</feature>
<dbReference type="Gene3D" id="3.10.50.40">
    <property type="match status" value="1"/>
</dbReference>
<gene>
    <name evidence="11" type="ORF">ACFO3Q_10160</name>
</gene>
<comment type="caution">
    <text evidence="11">The sequence shown here is derived from an EMBL/GenBank/DDBJ whole genome shotgun (WGS) entry which is preliminary data.</text>
</comment>
<feature type="signal peptide" evidence="9">
    <location>
        <begin position="1"/>
        <end position="18"/>
    </location>
</feature>
<evidence type="ECO:0000256" key="3">
    <source>
        <dbReference type="ARBA" id="ARBA00022729"/>
    </source>
</evidence>
<keyword evidence="4 6" id="KW-0697">Rotamase</keyword>
<sequence length="263" mass="27991">MKSFPRTALVLATALALAACNRADDAGRPAGSEAGQDAGAATEGMPEVRGLPSERERVSYMIGIDIARNLEPIKDEVDPAVVARAMDAIFKGETPLMTDEQAQQTAQAFQRKMQERQAAEARALAEENKAEADAFLAENGQKEGVQTTASGLQYQVVTEGSGATPGETDTVRVHYVGTLLDGTTFDSSRDRGEPAEFQLNQVVPGWSEGVALMPVGSTYRFWIPAELGYGERGVPGAIPPNALLVFEVELLDIVESQPAPAAE</sequence>
<accession>A0ABV9NL25</accession>
<keyword evidence="3 9" id="KW-0732">Signal</keyword>
<reference evidence="12" key="1">
    <citation type="journal article" date="2019" name="Int. J. Syst. Evol. Microbiol.">
        <title>The Global Catalogue of Microorganisms (GCM) 10K type strain sequencing project: providing services to taxonomists for standard genome sequencing and annotation.</title>
        <authorList>
            <consortium name="The Broad Institute Genomics Platform"/>
            <consortium name="The Broad Institute Genome Sequencing Center for Infectious Disease"/>
            <person name="Wu L."/>
            <person name="Ma J."/>
        </authorList>
    </citation>
    <scope>NUCLEOTIDE SEQUENCE [LARGE SCALE GENOMIC DNA]</scope>
    <source>
        <strain evidence="12">CGMCC 1.13574</strain>
    </source>
</reference>
<name>A0ABV9NL25_9GAMM</name>
<feature type="region of interest" description="Disordered" evidence="8">
    <location>
        <begin position="26"/>
        <end position="52"/>
    </location>
</feature>
<dbReference type="InterPro" id="IPR001179">
    <property type="entry name" value="PPIase_FKBP_dom"/>
</dbReference>
<dbReference type="SUPFAM" id="SSF54534">
    <property type="entry name" value="FKBP-like"/>
    <property type="match status" value="1"/>
</dbReference>
<dbReference type="PROSITE" id="PS51257">
    <property type="entry name" value="PROKAR_LIPOPROTEIN"/>
    <property type="match status" value="1"/>
</dbReference>
<dbReference type="PANTHER" id="PTHR43811">
    <property type="entry name" value="FKBP-TYPE PEPTIDYL-PROLYL CIS-TRANS ISOMERASE FKPA"/>
    <property type="match status" value="1"/>
</dbReference>
<evidence type="ECO:0000256" key="4">
    <source>
        <dbReference type="ARBA" id="ARBA00023110"/>
    </source>
</evidence>
<keyword evidence="12" id="KW-1185">Reference proteome</keyword>
<keyword evidence="5 6" id="KW-0413">Isomerase</keyword>
<dbReference type="PANTHER" id="PTHR43811:SF19">
    <property type="entry name" value="39 KDA FK506-BINDING NUCLEAR PROTEIN"/>
    <property type="match status" value="1"/>
</dbReference>
<proteinExistence type="inferred from homology"/>
<dbReference type="InterPro" id="IPR046357">
    <property type="entry name" value="PPIase_dom_sf"/>
</dbReference>
<dbReference type="RefSeq" id="WP_377004560.1">
    <property type="nucleotide sequence ID" value="NZ_JBHSGG010000029.1"/>
</dbReference>
<evidence type="ECO:0000256" key="5">
    <source>
        <dbReference type="ARBA" id="ARBA00023235"/>
    </source>
</evidence>
<organism evidence="11 12">
    <name type="scientific">Coralloluteibacterium thermophilum</name>
    <dbReference type="NCBI Taxonomy" id="2707049"/>
    <lineage>
        <taxon>Bacteria</taxon>
        <taxon>Pseudomonadati</taxon>
        <taxon>Pseudomonadota</taxon>
        <taxon>Gammaproteobacteria</taxon>
        <taxon>Lysobacterales</taxon>
        <taxon>Lysobacteraceae</taxon>
        <taxon>Coralloluteibacterium</taxon>
    </lineage>
</organism>
<dbReference type="Pfam" id="PF00254">
    <property type="entry name" value="FKBP_C"/>
    <property type="match status" value="1"/>
</dbReference>
<evidence type="ECO:0000256" key="8">
    <source>
        <dbReference type="SAM" id="MobiDB-lite"/>
    </source>
</evidence>
<protein>
    <recommendedName>
        <fullName evidence="7">Peptidyl-prolyl cis-trans isomerase</fullName>
        <ecNumber evidence="7">5.2.1.8</ecNumber>
    </recommendedName>
</protein>
<evidence type="ECO:0000256" key="1">
    <source>
        <dbReference type="ARBA" id="ARBA00000971"/>
    </source>
</evidence>
<dbReference type="Proteomes" id="UP001595892">
    <property type="component" value="Unassembled WGS sequence"/>
</dbReference>
<dbReference type="InterPro" id="IPR036944">
    <property type="entry name" value="PPIase_FKBP_N_sf"/>
</dbReference>
<comment type="catalytic activity">
    <reaction evidence="1 6 7">
        <text>[protein]-peptidylproline (omega=180) = [protein]-peptidylproline (omega=0)</text>
        <dbReference type="Rhea" id="RHEA:16237"/>
        <dbReference type="Rhea" id="RHEA-COMP:10747"/>
        <dbReference type="Rhea" id="RHEA-COMP:10748"/>
        <dbReference type="ChEBI" id="CHEBI:83833"/>
        <dbReference type="ChEBI" id="CHEBI:83834"/>
        <dbReference type="EC" id="5.2.1.8"/>
    </reaction>
</comment>
<feature type="chain" id="PRO_5045062768" description="Peptidyl-prolyl cis-trans isomerase" evidence="9">
    <location>
        <begin position="19"/>
        <end position="263"/>
    </location>
</feature>
<dbReference type="PROSITE" id="PS50059">
    <property type="entry name" value="FKBP_PPIASE"/>
    <property type="match status" value="1"/>
</dbReference>
<evidence type="ECO:0000256" key="7">
    <source>
        <dbReference type="RuleBase" id="RU003915"/>
    </source>
</evidence>
<dbReference type="InterPro" id="IPR000774">
    <property type="entry name" value="PPIase_FKBP_N"/>
</dbReference>
<dbReference type="GO" id="GO:0003755">
    <property type="term" value="F:peptidyl-prolyl cis-trans isomerase activity"/>
    <property type="evidence" value="ECO:0007669"/>
    <property type="project" value="UniProtKB-EC"/>
</dbReference>
<dbReference type="PRINTS" id="PR01730">
    <property type="entry name" value="INFPOTNTIATR"/>
</dbReference>
<evidence type="ECO:0000256" key="9">
    <source>
        <dbReference type="SAM" id="SignalP"/>
    </source>
</evidence>
<comment type="similarity">
    <text evidence="2 7">Belongs to the FKBP-type PPIase family.</text>
</comment>
<evidence type="ECO:0000256" key="6">
    <source>
        <dbReference type="PROSITE-ProRule" id="PRU00277"/>
    </source>
</evidence>
<dbReference type="EMBL" id="JBHSGG010000029">
    <property type="protein sequence ID" value="MFC4728530.1"/>
    <property type="molecule type" value="Genomic_DNA"/>
</dbReference>
<dbReference type="Pfam" id="PF01346">
    <property type="entry name" value="FKBP_N"/>
    <property type="match status" value="1"/>
</dbReference>
<dbReference type="InterPro" id="IPR008104">
    <property type="entry name" value="INFPOTNTIATR"/>
</dbReference>
<evidence type="ECO:0000256" key="2">
    <source>
        <dbReference type="ARBA" id="ARBA00006577"/>
    </source>
</evidence>